<dbReference type="EMBL" id="JAATIQ010000062">
    <property type="protein sequence ID" value="KAF4390666.1"/>
    <property type="molecule type" value="Genomic_DNA"/>
</dbReference>
<dbReference type="Proteomes" id="UP000583929">
    <property type="component" value="Unassembled WGS sequence"/>
</dbReference>
<proteinExistence type="predicted"/>
<evidence type="ECO:0000313" key="1">
    <source>
        <dbReference type="EMBL" id="KAF4376613.1"/>
    </source>
</evidence>
<evidence type="ECO:0000313" key="4">
    <source>
        <dbReference type="Proteomes" id="UP000583929"/>
    </source>
</evidence>
<protein>
    <submittedName>
        <fullName evidence="1">Uncharacterized protein</fullName>
    </submittedName>
</protein>
<dbReference type="EMBL" id="JAATIP010000084">
    <property type="protein sequence ID" value="KAF4376613.1"/>
    <property type="molecule type" value="Genomic_DNA"/>
</dbReference>
<evidence type="ECO:0000313" key="3">
    <source>
        <dbReference type="Proteomes" id="UP000525078"/>
    </source>
</evidence>
<accession>A0A7J6G0T6</accession>
<reference evidence="3 4" key="1">
    <citation type="journal article" date="2020" name="bioRxiv">
        <title>Sequence and annotation of 42 cannabis genomes reveals extensive copy number variation in cannabinoid synthesis and pathogen resistance genes.</title>
        <authorList>
            <person name="Mckernan K.J."/>
            <person name="Helbert Y."/>
            <person name="Kane L.T."/>
            <person name="Ebling H."/>
            <person name="Zhang L."/>
            <person name="Liu B."/>
            <person name="Eaton Z."/>
            <person name="Mclaughlin S."/>
            <person name="Kingan S."/>
            <person name="Baybayan P."/>
            <person name="Concepcion G."/>
            <person name="Jordan M."/>
            <person name="Riva A."/>
            <person name="Barbazuk W."/>
            <person name="Harkins T."/>
        </authorList>
    </citation>
    <scope>NUCLEOTIDE SEQUENCE [LARGE SCALE GENOMIC DNA]</scope>
    <source>
        <strain evidence="3 4">cv. Jamaican Lion 4</strain>
        <strain evidence="2">Father</strain>
        <strain evidence="1">Mother</strain>
        <tissue evidence="1">Leaf</tissue>
    </source>
</reference>
<sequence length="75" mass="8615">MGEACKWFETFHLENWTGRFTWHYAKWLEGCKRLSSSNLCKSSNTYVVVPRGSGCPILPALPPEQFTLKVVFPVH</sequence>
<dbReference type="AlphaFoldDB" id="A0A7J6G0T6"/>
<dbReference type="Proteomes" id="UP000525078">
    <property type="component" value="Unassembled WGS sequence"/>
</dbReference>
<organism evidence="1 3">
    <name type="scientific">Cannabis sativa</name>
    <name type="common">Hemp</name>
    <name type="synonym">Marijuana</name>
    <dbReference type="NCBI Taxonomy" id="3483"/>
    <lineage>
        <taxon>Eukaryota</taxon>
        <taxon>Viridiplantae</taxon>
        <taxon>Streptophyta</taxon>
        <taxon>Embryophyta</taxon>
        <taxon>Tracheophyta</taxon>
        <taxon>Spermatophyta</taxon>
        <taxon>Magnoliopsida</taxon>
        <taxon>eudicotyledons</taxon>
        <taxon>Gunneridae</taxon>
        <taxon>Pentapetalae</taxon>
        <taxon>rosids</taxon>
        <taxon>fabids</taxon>
        <taxon>Rosales</taxon>
        <taxon>Cannabaceae</taxon>
        <taxon>Cannabis</taxon>
    </lineage>
</organism>
<comment type="caution">
    <text evidence="1">The sequence shown here is derived from an EMBL/GenBank/DDBJ whole genome shotgun (WGS) entry which is preliminary data.</text>
</comment>
<name>A0A7J6G0T6_CANSA</name>
<evidence type="ECO:0000313" key="2">
    <source>
        <dbReference type="EMBL" id="KAF4390666.1"/>
    </source>
</evidence>
<keyword evidence="4" id="KW-1185">Reference proteome</keyword>
<gene>
    <name evidence="1" type="ORF">F8388_025484</name>
    <name evidence="2" type="ORF">G4B88_015556</name>
</gene>